<dbReference type="SUPFAM" id="SSF55174">
    <property type="entry name" value="Alpha-L RNA-binding motif"/>
    <property type="match status" value="1"/>
</dbReference>
<feature type="domain" description="RNA-binding S4" evidence="7">
    <location>
        <begin position="15"/>
        <end position="78"/>
    </location>
</feature>
<accession>A0A0R3JUS4</accession>
<dbReference type="Pfam" id="PF00849">
    <property type="entry name" value="PseudoU_synth_2"/>
    <property type="match status" value="1"/>
</dbReference>
<dbReference type="SMART" id="SM00363">
    <property type="entry name" value="S4"/>
    <property type="match status" value="1"/>
</dbReference>
<dbReference type="STRING" id="908809.ABG79_00650"/>
<evidence type="ECO:0000256" key="3">
    <source>
        <dbReference type="ARBA" id="ARBA00023235"/>
    </source>
</evidence>
<proteinExistence type="inferred from homology"/>
<gene>
    <name evidence="8" type="primary">rluD_1</name>
    <name evidence="8" type="ORF">ABG79_00650</name>
</gene>
<dbReference type="Proteomes" id="UP000052015">
    <property type="component" value="Unassembled WGS sequence"/>
</dbReference>
<dbReference type="PATRIC" id="fig|908809.3.peg.655"/>
<dbReference type="FunFam" id="3.30.2350.10:FF:000005">
    <property type="entry name" value="Pseudouridine synthase"/>
    <property type="match status" value="1"/>
</dbReference>
<dbReference type="InterPro" id="IPR036986">
    <property type="entry name" value="S4_RNA-bd_sf"/>
</dbReference>
<dbReference type="InterPro" id="IPR006225">
    <property type="entry name" value="PsdUridine_synth_RluC/D"/>
</dbReference>
<dbReference type="NCBIfam" id="TIGR00005">
    <property type="entry name" value="rluA_subfam"/>
    <property type="match status" value="1"/>
</dbReference>
<dbReference type="PROSITE" id="PS01129">
    <property type="entry name" value="PSI_RLU"/>
    <property type="match status" value="1"/>
</dbReference>
<evidence type="ECO:0000256" key="4">
    <source>
        <dbReference type="PIRSR" id="PIRSR606225-1"/>
    </source>
</evidence>
<organism evidence="8 9">
    <name type="scientific">Caloramator mitchellensis</name>
    <dbReference type="NCBI Taxonomy" id="908809"/>
    <lineage>
        <taxon>Bacteria</taxon>
        <taxon>Bacillati</taxon>
        <taxon>Bacillota</taxon>
        <taxon>Clostridia</taxon>
        <taxon>Eubacteriales</taxon>
        <taxon>Clostridiaceae</taxon>
        <taxon>Caloramator</taxon>
    </lineage>
</organism>
<comment type="similarity">
    <text evidence="2 6">Belongs to the pseudouridine synthase RluA family.</text>
</comment>
<evidence type="ECO:0000313" key="8">
    <source>
        <dbReference type="EMBL" id="KRQ87312.1"/>
    </source>
</evidence>
<dbReference type="EMBL" id="LKHP01000003">
    <property type="protein sequence ID" value="KRQ87312.1"/>
    <property type="molecule type" value="Genomic_DNA"/>
</dbReference>
<dbReference type="GO" id="GO:0003723">
    <property type="term" value="F:RNA binding"/>
    <property type="evidence" value="ECO:0007669"/>
    <property type="project" value="UniProtKB-KW"/>
</dbReference>
<comment type="function">
    <text evidence="6">Responsible for synthesis of pseudouridine from uracil.</text>
</comment>
<protein>
    <recommendedName>
        <fullName evidence="6">Pseudouridine synthase</fullName>
        <ecNumber evidence="6">5.4.99.-</ecNumber>
    </recommendedName>
</protein>
<dbReference type="SUPFAM" id="SSF55120">
    <property type="entry name" value="Pseudouridine synthase"/>
    <property type="match status" value="1"/>
</dbReference>
<sequence length="303" mass="34971">MSKMEFNIEKKDAGKRLDNFLKFEKEFSTRLIKKLTKNDGVLINGKPAWANDVLREGDRVEILIKENKEQDIIPEDIPLNVVYEDEDILVVNKPPFMVVHPTKGHPYGTLANAVMYYFEKTGQRSIVRLVNRLDRDTSGLVIIAKSQFAHQAMAKKFDNNEVEKQYIAIVEGKMEGFGTIDLPIDRPYPDSVKRCVMENGQRAVTHYEVLSSSDEISLVKLTLETGRTHQIRVHLSHIGHPILGDTLYGRESNLINRQALHAFRLKLTKIRNDEEIEIIAKMPDDFKRILEQKNIKYEEVRDE</sequence>
<dbReference type="PANTHER" id="PTHR21600:SF44">
    <property type="entry name" value="RIBOSOMAL LARGE SUBUNIT PSEUDOURIDINE SYNTHASE D"/>
    <property type="match status" value="1"/>
</dbReference>
<evidence type="ECO:0000256" key="6">
    <source>
        <dbReference type="RuleBase" id="RU362028"/>
    </source>
</evidence>
<evidence type="ECO:0000256" key="5">
    <source>
        <dbReference type="PROSITE-ProRule" id="PRU00182"/>
    </source>
</evidence>
<evidence type="ECO:0000259" key="7">
    <source>
        <dbReference type="SMART" id="SM00363"/>
    </source>
</evidence>
<dbReference type="CDD" id="cd02869">
    <property type="entry name" value="PseudoU_synth_RluA_like"/>
    <property type="match status" value="1"/>
</dbReference>
<dbReference type="PANTHER" id="PTHR21600">
    <property type="entry name" value="MITOCHONDRIAL RNA PSEUDOURIDINE SYNTHASE"/>
    <property type="match status" value="1"/>
</dbReference>
<dbReference type="GO" id="GO:0000455">
    <property type="term" value="P:enzyme-directed rRNA pseudouridine synthesis"/>
    <property type="evidence" value="ECO:0007669"/>
    <property type="project" value="UniProtKB-ARBA"/>
</dbReference>
<keyword evidence="3 6" id="KW-0413">Isomerase</keyword>
<dbReference type="InterPro" id="IPR002942">
    <property type="entry name" value="S4_RNA-bd"/>
</dbReference>
<dbReference type="RefSeq" id="WP_200956786.1">
    <property type="nucleotide sequence ID" value="NZ_LKHP01000003.1"/>
</dbReference>
<dbReference type="InterPro" id="IPR020103">
    <property type="entry name" value="PsdUridine_synth_cat_dom_sf"/>
</dbReference>
<keyword evidence="9" id="KW-1185">Reference proteome</keyword>
<dbReference type="InterPro" id="IPR006145">
    <property type="entry name" value="PsdUridine_synth_RsuA/RluA"/>
</dbReference>
<dbReference type="GO" id="GO:0120159">
    <property type="term" value="F:rRNA pseudouridine synthase activity"/>
    <property type="evidence" value="ECO:0007669"/>
    <property type="project" value="UniProtKB-ARBA"/>
</dbReference>
<comment type="caution">
    <text evidence="8">The sequence shown here is derived from an EMBL/GenBank/DDBJ whole genome shotgun (WGS) entry which is preliminary data.</text>
</comment>
<keyword evidence="5" id="KW-0694">RNA-binding</keyword>
<reference evidence="8 9" key="1">
    <citation type="submission" date="2015-09" db="EMBL/GenBank/DDBJ databases">
        <title>Draft genome sequence of a Caloramator mitchellensis, a moderate thermophile from the Great Artesian Basin of Australia.</title>
        <authorList>
            <person name="Patel B.K."/>
        </authorList>
    </citation>
    <scope>NUCLEOTIDE SEQUENCE [LARGE SCALE GENOMIC DNA]</scope>
    <source>
        <strain evidence="8 9">VF08</strain>
    </source>
</reference>
<dbReference type="Gene3D" id="3.30.2350.10">
    <property type="entry name" value="Pseudouridine synthase"/>
    <property type="match status" value="1"/>
</dbReference>
<feature type="active site" evidence="4">
    <location>
        <position position="134"/>
    </location>
</feature>
<dbReference type="PROSITE" id="PS50889">
    <property type="entry name" value="S4"/>
    <property type="match status" value="1"/>
</dbReference>
<evidence type="ECO:0000256" key="1">
    <source>
        <dbReference type="ARBA" id="ARBA00000073"/>
    </source>
</evidence>
<comment type="catalytic activity">
    <reaction evidence="1 6">
        <text>a uridine in RNA = a pseudouridine in RNA</text>
        <dbReference type="Rhea" id="RHEA:48348"/>
        <dbReference type="Rhea" id="RHEA-COMP:12068"/>
        <dbReference type="Rhea" id="RHEA-COMP:12069"/>
        <dbReference type="ChEBI" id="CHEBI:65314"/>
        <dbReference type="ChEBI" id="CHEBI:65315"/>
    </reaction>
</comment>
<dbReference type="AlphaFoldDB" id="A0A0R3JUS4"/>
<dbReference type="InterPro" id="IPR050188">
    <property type="entry name" value="RluA_PseudoU_synthase"/>
</dbReference>
<dbReference type="EC" id="5.4.99.-" evidence="6"/>
<evidence type="ECO:0000313" key="9">
    <source>
        <dbReference type="Proteomes" id="UP000052015"/>
    </source>
</evidence>
<dbReference type="InterPro" id="IPR006224">
    <property type="entry name" value="PsdUridine_synth_RluA-like_CS"/>
</dbReference>
<name>A0A0R3JUS4_CALMK</name>
<dbReference type="Gene3D" id="3.10.290.10">
    <property type="entry name" value="RNA-binding S4 domain"/>
    <property type="match status" value="1"/>
</dbReference>
<evidence type="ECO:0000256" key="2">
    <source>
        <dbReference type="ARBA" id="ARBA00010876"/>
    </source>
</evidence>